<dbReference type="HAMAP" id="MF_01326_B">
    <property type="entry name" value="Ribosomal_uL24_B"/>
    <property type="match status" value="1"/>
</dbReference>
<dbReference type="NCBIfam" id="TIGR01079">
    <property type="entry name" value="rplX_bact"/>
    <property type="match status" value="1"/>
</dbReference>
<protein>
    <recommendedName>
        <fullName evidence="5">Large ribosomal subunit protein uL24c</fullName>
    </recommendedName>
    <alternativeName>
        <fullName evidence="6">50S ribosomal protein L24, chloroplastic</fullName>
    </alternativeName>
</protein>
<dbReference type="AlphaFoldDB" id="R7QLJ6"/>
<dbReference type="GO" id="GO:1990904">
    <property type="term" value="C:ribonucleoprotein complex"/>
    <property type="evidence" value="ECO:0007669"/>
    <property type="project" value="UniProtKB-KW"/>
</dbReference>
<name>R7QLJ6_CHOCR</name>
<feature type="domain" description="KOW" evidence="9">
    <location>
        <begin position="76"/>
        <end position="103"/>
    </location>
</feature>
<dbReference type="PANTHER" id="PTHR12903">
    <property type="entry name" value="MITOCHONDRIAL RIBOSOMAL PROTEIN L24"/>
    <property type="match status" value="1"/>
</dbReference>
<keyword evidence="4 7" id="KW-0687">Ribonucleoprotein</keyword>
<gene>
    <name evidence="10" type="ORF">CHC_T00000237001</name>
</gene>
<feature type="region of interest" description="Disordered" evidence="8">
    <location>
        <begin position="177"/>
        <end position="200"/>
    </location>
</feature>
<dbReference type="KEGG" id="ccp:CHC_T00000237001"/>
<dbReference type="PROSITE" id="PS01108">
    <property type="entry name" value="RIBOSOMAL_L24"/>
    <property type="match status" value="1"/>
</dbReference>
<sequence length="226" mass="25033">MSLRSASTPVLRAATSVRTLANRAHLAVGKRVRRGGGVPGARYGGKPSTEMAHRSESVLESIRTPKPVFNPIKKWRVLRGDLVQVISGPERGKRGRVLEVVRAANRVVVEGVQLVNKYAPQPDSERKKKVRTEAPIYVSRVAVVCPVTDKPTRVSYRFLEDGTKVRVSKAGAVIPRPDILKRRRKERPDDSPKDTAPTVALERTFEDEDGLYDKYAGFKALIDSKA</sequence>
<dbReference type="Pfam" id="PF00467">
    <property type="entry name" value="KOW"/>
    <property type="match status" value="1"/>
</dbReference>
<dbReference type="Gene3D" id="2.30.30.30">
    <property type="match status" value="1"/>
</dbReference>
<comment type="function">
    <text evidence="1">One of two assembly initiator proteins, it binds directly to the 5'-end of the 23S rRNA, where it nucleates assembly of the 50S subunit.</text>
</comment>
<dbReference type="CDD" id="cd06089">
    <property type="entry name" value="KOW_RPL26"/>
    <property type="match status" value="1"/>
</dbReference>
<dbReference type="InterPro" id="IPR005825">
    <property type="entry name" value="Ribosomal_uL24_CS"/>
</dbReference>
<dbReference type="RefSeq" id="XP_005719283.1">
    <property type="nucleotide sequence ID" value="XM_005719226.1"/>
</dbReference>
<dbReference type="EMBL" id="HG002024">
    <property type="protein sequence ID" value="CDF39372.1"/>
    <property type="molecule type" value="Genomic_DNA"/>
</dbReference>
<dbReference type="Proteomes" id="UP000012073">
    <property type="component" value="Unassembled WGS sequence"/>
</dbReference>
<dbReference type="GO" id="GO:0003723">
    <property type="term" value="F:RNA binding"/>
    <property type="evidence" value="ECO:0007669"/>
    <property type="project" value="InterPro"/>
</dbReference>
<dbReference type="InterPro" id="IPR057264">
    <property type="entry name" value="Ribosomal_uL24_C"/>
</dbReference>
<keyword evidence="11" id="KW-1185">Reference proteome</keyword>
<dbReference type="Gramene" id="CDF39372">
    <property type="protein sequence ID" value="CDF39372"/>
    <property type="gene ID" value="CHC_T00000237001"/>
</dbReference>
<dbReference type="InterPro" id="IPR008991">
    <property type="entry name" value="Translation_prot_SH3-like_sf"/>
</dbReference>
<dbReference type="SUPFAM" id="SSF50104">
    <property type="entry name" value="Translation proteins SH3-like domain"/>
    <property type="match status" value="1"/>
</dbReference>
<dbReference type="STRING" id="2769.R7QLJ6"/>
<keyword evidence="3 7" id="KW-0689">Ribosomal protein</keyword>
<evidence type="ECO:0000256" key="2">
    <source>
        <dbReference type="ARBA" id="ARBA00010618"/>
    </source>
</evidence>
<dbReference type="PhylomeDB" id="R7QLJ6"/>
<dbReference type="GO" id="GO:0006412">
    <property type="term" value="P:translation"/>
    <property type="evidence" value="ECO:0007669"/>
    <property type="project" value="InterPro"/>
</dbReference>
<reference evidence="11" key="1">
    <citation type="journal article" date="2013" name="Proc. Natl. Acad. Sci. U.S.A.">
        <title>Genome structure and metabolic features in the red seaweed Chondrus crispus shed light on evolution of the Archaeplastida.</title>
        <authorList>
            <person name="Collen J."/>
            <person name="Porcel B."/>
            <person name="Carre W."/>
            <person name="Ball S.G."/>
            <person name="Chaparro C."/>
            <person name="Tonon T."/>
            <person name="Barbeyron T."/>
            <person name="Michel G."/>
            <person name="Noel B."/>
            <person name="Valentin K."/>
            <person name="Elias M."/>
            <person name="Artiguenave F."/>
            <person name="Arun A."/>
            <person name="Aury J.M."/>
            <person name="Barbosa-Neto J.F."/>
            <person name="Bothwell J.H."/>
            <person name="Bouget F.Y."/>
            <person name="Brillet L."/>
            <person name="Cabello-Hurtado F."/>
            <person name="Capella-Gutierrez S."/>
            <person name="Charrier B."/>
            <person name="Cladiere L."/>
            <person name="Cock J.M."/>
            <person name="Coelho S.M."/>
            <person name="Colleoni C."/>
            <person name="Czjzek M."/>
            <person name="Da Silva C."/>
            <person name="Delage L."/>
            <person name="Denoeud F."/>
            <person name="Deschamps P."/>
            <person name="Dittami S.M."/>
            <person name="Gabaldon T."/>
            <person name="Gachon C.M."/>
            <person name="Groisillier A."/>
            <person name="Herve C."/>
            <person name="Jabbari K."/>
            <person name="Katinka M."/>
            <person name="Kloareg B."/>
            <person name="Kowalczyk N."/>
            <person name="Labadie K."/>
            <person name="Leblanc C."/>
            <person name="Lopez P.J."/>
            <person name="McLachlan D.H."/>
            <person name="Meslet-Cladiere L."/>
            <person name="Moustafa A."/>
            <person name="Nehr Z."/>
            <person name="Nyvall Collen P."/>
            <person name="Panaud O."/>
            <person name="Partensky F."/>
            <person name="Poulain J."/>
            <person name="Rensing S.A."/>
            <person name="Rousvoal S."/>
            <person name="Samson G."/>
            <person name="Symeonidi A."/>
            <person name="Weissenbach J."/>
            <person name="Zambounis A."/>
            <person name="Wincker P."/>
            <person name="Boyen C."/>
        </authorList>
    </citation>
    <scope>NUCLEOTIDE SEQUENCE [LARGE SCALE GENOMIC DNA]</scope>
    <source>
        <strain evidence="11">cv. Stackhouse</strain>
    </source>
</reference>
<evidence type="ECO:0000256" key="7">
    <source>
        <dbReference type="RuleBase" id="RU003477"/>
    </source>
</evidence>
<proteinExistence type="inferred from homology"/>
<organism evidence="10 11">
    <name type="scientific">Chondrus crispus</name>
    <name type="common">Carrageen Irish moss</name>
    <name type="synonym">Polymorpha crispa</name>
    <dbReference type="NCBI Taxonomy" id="2769"/>
    <lineage>
        <taxon>Eukaryota</taxon>
        <taxon>Rhodophyta</taxon>
        <taxon>Florideophyceae</taxon>
        <taxon>Rhodymeniophycidae</taxon>
        <taxon>Gigartinales</taxon>
        <taxon>Gigartinaceae</taxon>
        <taxon>Chondrus</taxon>
    </lineage>
</organism>
<dbReference type="InterPro" id="IPR014722">
    <property type="entry name" value="Rib_uL2_dom2"/>
</dbReference>
<evidence type="ECO:0000256" key="1">
    <source>
        <dbReference type="ARBA" id="ARBA00004072"/>
    </source>
</evidence>
<comment type="similarity">
    <text evidence="2 7">Belongs to the universal ribosomal protein uL24 family.</text>
</comment>
<evidence type="ECO:0000313" key="10">
    <source>
        <dbReference type="EMBL" id="CDF39372.1"/>
    </source>
</evidence>
<evidence type="ECO:0000256" key="3">
    <source>
        <dbReference type="ARBA" id="ARBA00022980"/>
    </source>
</evidence>
<dbReference type="SMART" id="SM00739">
    <property type="entry name" value="KOW"/>
    <property type="match status" value="1"/>
</dbReference>
<dbReference type="InterPro" id="IPR005824">
    <property type="entry name" value="KOW"/>
</dbReference>
<evidence type="ECO:0000256" key="8">
    <source>
        <dbReference type="SAM" id="MobiDB-lite"/>
    </source>
</evidence>
<dbReference type="GO" id="GO:0003735">
    <property type="term" value="F:structural constituent of ribosome"/>
    <property type="evidence" value="ECO:0007669"/>
    <property type="project" value="InterPro"/>
</dbReference>
<dbReference type="Pfam" id="PF17136">
    <property type="entry name" value="ribosomal_L24"/>
    <property type="match status" value="1"/>
</dbReference>
<dbReference type="InterPro" id="IPR041988">
    <property type="entry name" value="Ribosomal_uL24_KOW"/>
</dbReference>
<dbReference type="GeneID" id="17327002"/>
<accession>R7QLJ6</accession>
<dbReference type="GO" id="GO:0005840">
    <property type="term" value="C:ribosome"/>
    <property type="evidence" value="ECO:0007669"/>
    <property type="project" value="UniProtKB-KW"/>
</dbReference>
<dbReference type="OrthoDB" id="359154at2759"/>
<evidence type="ECO:0000259" key="9">
    <source>
        <dbReference type="SMART" id="SM00739"/>
    </source>
</evidence>
<evidence type="ECO:0000256" key="4">
    <source>
        <dbReference type="ARBA" id="ARBA00023274"/>
    </source>
</evidence>
<evidence type="ECO:0000313" key="11">
    <source>
        <dbReference type="Proteomes" id="UP000012073"/>
    </source>
</evidence>
<dbReference type="OMA" id="GRACKVG"/>
<dbReference type="InterPro" id="IPR003256">
    <property type="entry name" value="Ribosomal_uL24"/>
</dbReference>
<evidence type="ECO:0000256" key="6">
    <source>
        <dbReference type="ARBA" id="ARBA00035361"/>
    </source>
</evidence>
<evidence type="ECO:0000256" key="5">
    <source>
        <dbReference type="ARBA" id="ARBA00035282"/>
    </source>
</evidence>